<dbReference type="GO" id="GO:0010333">
    <property type="term" value="F:terpene synthase activity"/>
    <property type="evidence" value="ECO:0007669"/>
    <property type="project" value="InterPro"/>
</dbReference>
<dbReference type="InterPro" id="IPR032696">
    <property type="entry name" value="SQ_cyclase_C"/>
</dbReference>
<dbReference type="GO" id="GO:0016102">
    <property type="term" value="P:diterpenoid biosynthetic process"/>
    <property type="evidence" value="ECO:0007669"/>
    <property type="project" value="TreeGrafter"/>
</dbReference>
<protein>
    <submittedName>
        <fullName evidence="2">Prenyltransferase and squalene oxidase repeat-containing protein</fullName>
    </submittedName>
</protein>
<gene>
    <name evidence="2" type="ORF">SAMN05444858_102107</name>
</gene>
<reference evidence="2 3" key="1">
    <citation type="submission" date="2017-01" db="EMBL/GenBank/DDBJ databases">
        <authorList>
            <person name="Mah S.A."/>
            <person name="Swanson W.J."/>
            <person name="Moy G.W."/>
            <person name="Vacquier V.D."/>
        </authorList>
    </citation>
    <scope>NUCLEOTIDE SEQUENCE [LARGE SCALE GENOMIC DNA]</scope>
    <source>
        <strain evidence="2 3">DSM 45758</strain>
    </source>
</reference>
<name>A0A1N6S5D4_9ACTN</name>
<organism evidence="2 3">
    <name type="scientific">Micromonospora avicenniae</name>
    <dbReference type="NCBI Taxonomy" id="1198245"/>
    <lineage>
        <taxon>Bacteria</taxon>
        <taxon>Bacillati</taxon>
        <taxon>Actinomycetota</taxon>
        <taxon>Actinomycetes</taxon>
        <taxon>Micromonosporales</taxon>
        <taxon>Micromonosporaceae</taxon>
        <taxon>Micromonospora</taxon>
    </lineage>
</organism>
<dbReference type="OrthoDB" id="9758578at2"/>
<dbReference type="Gene3D" id="1.50.10.160">
    <property type="match status" value="1"/>
</dbReference>
<dbReference type="Proteomes" id="UP000186004">
    <property type="component" value="Unassembled WGS sequence"/>
</dbReference>
<keyword evidence="3" id="KW-1185">Reference proteome</keyword>
<dbReference type="PANTHER" id="PTHR31739">
    <property type="entry name" value="ENT-COPALYL DIPHOSPHATE SYNTHASE, CHLOROPLASTIC"/>
    <property type="match status" value="1"/>
</dbReference>
<dbReference type="UniPathway" id="UPA00337"/>
<dbReference type="GO" id="GO:0016740">
    <property type="term" value="F:transferase activity"/>
    <property type="evidence" value="ECO:0007669"/>
    <property type="project" value="UniProtKB-KW"/>
</dbReference>
<dbReference type="Pfam" id="PF13243">
    <property type="entry name" value="SQHop_cyclase_C"/>
    <property type="match status" value="1"/>
</dbReference>
<dbReference type="SUPFAM" id="SSF48239">
    <property type="entry name" value="Terpenoid cyclases/Protein prenyltransferases"/>
    <property type="match status" value="1"/>
</dbReference>
<dbReference type="PANTHER" id="PTHR31739:SF25">
    <property type="entry name" value="(E,E)-GERANYLLINALOOL SYNTHASE"/>
    <property type="match status" value="1"/>
</dbReference>
<proteinExistence type="predicted"/>
<dbReference type="STRING" id="1198245.SAMN05444858_102107"/>
<evidence type="ECO:0000313" key="2">
    <source>
        <dbReference type="EMBL" id="SIQ36328.1"/>
    </source>
</evidence>
<accession>A0A1N6S5D4</accession>
<feature type="domain" description="Squalene cyclase C-terminal" evidence="1">
    <location>
        <begin position="327"/>
        <end position="469"/>
    </location>
</feature>
<dbReference type="RefSeq" id="WP_139337881.1">
    <property type="nucleotide sequence ID" value="NZ_FTNF01000002.1"/>
</dbReference>
<dbReference type="Gene3D" id="1.50.10.20">
    <property type="match status" value="1"/>
</dbReference>
<dbReference type="InterPro" id="IPR008930">
    <property type="entry name" value="Terpenoid_cyclase/PrenylTrfase"/>
</dbReference>
<dbReference type="GO" id="GO:0000287">
    <property type="term" value="F:magnesium ion binding"/>
    <property type="evidence" value="ECO:0007669"/>
    <property type="project" value="TreeGrafter"/>
</dbReference>
<dbReference type="InterPro" id="IPR050148">
    <property type="entry name" value="Terpene_synthase-like"/>
</dbReference>
<dbReference type="AlphaFoldDB" id="A0A1N6S5D4"/>
<evidence type="ECO:0000313" key="3">
    <source>
        <dbReference type="Proteomes" id="UP000186004"/>
    </source>
</evidence>
<dbReference type="SMR" id="A0A1N6S5D4"/>
<sequence>MASEPAGQVSPSVYETARLVSLAPWLTGHVDRVNFLLSSQRPDGGWGPRGEYALVPTLSATEALLAVARTSPQEDLLAAADRGLQALAKWLPAVRAIPDTPAIELIVPALVESINAHLSRPEAITELKHWHAGALLNLPIGMDGRRLAAVRRLIASGGSVPQKLLHALEVVGDLARQARGVEPPPHGIVGASAAATAAWLGGPSGAANHPASRAYLESVVKRHGSLAPCATPITAFERSWVVSSLKRAGLRVPASPDLIRSLTADLTVDGIPTGPGLPADADTTSVTLYALTALGAPGDTECLWRYETPQGFCTWPGEDGFSLTTNAHVLDALTQHVAARPNTSTRYPVAVRRLVDALQARQQADGSWQDRWHASPYYATMCCTLAVADAAEPSAASALVRAARWVAASQRVDGSWGRWGGTVEETAYAIQVLVAAGRNLPGAGTALLRGRAYLEEHSEEDGPALWHDKDLYRPTMIVRAAVLAARHVAERVSTAHGQEYLSGSRM</sequence>
<keyword evidence="2" id="KW-0808">Transferase</keyword>
<dbReference type="EMBL" id="FTNF01000002">
    <property type="protein sequence ID" value="SIQ36328.1"/>
    <property type="molecule type" value="Genomic_DNA"/>
</dbReference>
<evidence type="ECO:0000259" key="1">
    <source>
        <dbReference type="Pfam" id="PF13243"/>
    </source>
</evidence>